<name>A0A9Q1GHS1_9CARY</name>
<comment type="caution">
    <text evidence="2">The sequence shown here is derived from an EMBL/GenBank/DDBJ whole genome shotgun (WGS) entry which is preliminary data.</text>
</comment>
<protein>
    <submittedName>
        <fullName evidence="2">Uncharacterized protein</fullName>
    </submittedName>
</protein>
<dbReference type="EMBL" id="JAKOGI010002834">
    <property type="protein sequence ID" value="KAJ8421252.1"/>
    <property type="molecule type" value="Genomic_DNA"/>
</dbReference>
<dbReference type="Proteomes" id="UP001153076">
    <property type="component" value="Unassembled WGS sequence"/>
</dbReference>
<feature type="compositionally biased region" description="Basic and acidic residues" evidence="1">
    <location>
        <begin position="30"/>
        <end position="56"/>
    </location>
</feature>
<feature type="compositionally biased region" description="Polar residues" evidence="1">
    <location>
        <begin position="1"/>
        <end position="11"/>
    </location>
</feature>
<organism evidence="2 3">
    <name type="scientific">Carnegiea gigantea</name>
    <dbReference type="NCBI Taxonomy" id="171969"/>
    <lineage>
        <taxon>Eukaryota</taxon>
        <taxon>Viridiplantae</taxon>
        <taxon>Streptophyta</taxon>
        <taxon>Embryophyta</taxon>
        <taxon>Tracheophyta</taxon>
        <taxon>Spermatophyta</taxon>
        <taxon>Magnoliopsida</taxon>
        <taxon>eudicotyledons</taxon>
        <taxon>Gunneridae</taxon>
        <taxon>Pentapetalae</taxon>
        <taxon>Caryophyllales</taxon>
        <taxon>Cactineae</taxon>
        <taxon>Cactaceae</taxon>
        <taxon>Cactoideae</taxon>
        <taxon>Echinocereeae</taxon>
        <taxon>Carnegiea</taxon>
    </lineage>
</organism>
<reference evidence="2" key="1">
    <citation type="submission" date="2022-04" db="EMBL/GenBank/DDBJ databases">
        <title>Carnegiea gigantea Genome sequencing and assembly v2.</title>
        <authorList>
            <person name="Copetti D."/>
            <person name="Sanderson M.J."/>
            <person name="Burquez A."/>
            <person name="Wojciechowski M.F."/>
        </authorList>
    </citation>
    <scope>NUCLEOTIDE SEQUENCE</scope>
    <source>
        <strain evidence="2">SGP5-SGP5p</strain>
        <tissue evidence="2">Aerial part</tissue>
    </source>
</reference>
<accession>A0A9Q1GHS1</accession>
<feature type="region of interest" description="Disordered" evidence="1">
    <location>
        <begin position="1"/>
        <end position="74"/>
    </location>
</feature>
<gene>
    <name evidence="2" type="ORF">Cgig2_027763</name>
</gene>
<proteinExistence type="predicted"/>
<evidence type="ECO:0000313" key="2">
    <source>
        <dbReference type="EMBL" id="KAJ8421252.1"/>
    </source>
</evidence>
<sequence length="230" mass="26225">MAHGSLPSNFQKLELGRTHRLATGGDDEEHGGADCRVKEGVEQERYVSNREREREGPSSLNYSAMTSPRKRKKPPDFHVPLFHLPGLQTINLNLECAQPSSEFTFRRVQIQELSFQFYICFVLESYNHSHTSASLLWLYRVDEMPMAPCNWITIMLNFRTLSCLSSSSPISPRSAVPLAAMGWKQLKKQKSVLPAFSKFKVLTFRSDKEGLRTSDSLEVFYPHLLCSSNH</sequence>
<keyword evidence="3" id="KW-1185">Reference proteome</keyword>
<evidence type="ECO:0000256" key="1">
    <source>
        <dbReference type="SAM" id="MobiDB-lite"/>
    </source>
</evidence>
<evidence type="ECO:0000313" key="3">
    <source>
        <dbReference type="Proteomes" id="UP001153076"/>
    </source>
</evidence>
<dbReference type="AlphaFoldDB" id="A0A9Q1GHS1"/>